<organism evidence="21 24">
    <name type="scientific">Didymodactylos carnosus</name>
    <dbReference type="NCBI Taxonomy" id="1234261"/>
    <lineage>
        <taxon>Eukaryota</taxon>
        <taxon>Metazoa</taxon>
        <taxon>Spiralia</taxon>
        <taxon>Gnathifera</taxon>
        <taxon>Rotifera</taxon>
        <taxon>Eurotatoria</taxon>
        <taxon>Bdelloidea</taxon>
        <taxon>Philodinida</taxon>
        <taxon>Philodinidae</taxon>
        <taxon>Didymodactylos</taxon>
    </lineage>
</organism>
<keyword evidence="13 16" id="KW-0238">DNA-binding</keyword>
<gene>
    <name evidence="21" type="ORF">GPM918_LOCUS2063</name>
    <name evidence="20" type="ORF">OVA965_LOCUS876</name>
    <name evidence="23" type="ORF">SRO942_LOCUS2063</name>
    <name evidence="22" type="ORF">TMI583_LOCUS877</name>
</gene>
<evidence type="ECO:0000313" key="23">
    <source>
        <dbReference type="EMBL" id="CAF3555906.1"/>
    </source>
</evidence>
<keyword evidence="12 16" id="KW-0267">Excision nuclease</keyword>
<evidence type="ECO:0000256" key="6">
    <source>
        <dbReference type="ARBA" id="ARBA00022759"/>
    </source>
</evidence>
<proteinExistence type="inferred from homology"/>
<keyword evidence="24" id="KW-1185">Reference proteome</keyword>
<dbReference type="FunFam" id="1.10.150.20:FF:000011">
    <property type="entry name" value="exonuclease 1"/>
    <property type="match status" value="1"/>
</dbReference>
<keyword evidence="5 16" id="KW-0479">Metal-binding</keyword>
<evidence type="ECO:0000256" key="11">
    <source>
        <dbReference type="ARBA" id="ARBA00022842"/>
    </source>
</evidence>
<dbReference type="Pfam" id="PF00867">
    <property type="entry name" value="XPG_I"/>
    <property type="match status" value="1"/>
</dbReference>
<evidence type="ECO:0000256" key="16">
    <source>
        <dbReference type="RuleBase" id="RU910737"/>
    </source>
</evidence>
<dbReference type="EC" id="3.1.-.-" evidence="16"/>
<evidence type="ECO:0000313" key="20">
    <source>
        <dbReference type="EMBL" id="CAF0732042.1"/>
    </source>
</evidence>
<accession>A0A813QYB8</accession>
<dbReference type="PRINTS" id="PR00853">
    <property type="entry name" value="XPGRADSUPER"/>
</dbReference>
<protein>
    <recommendedName>
        <fullName evidence="3 16">Exonuclease 1</fullName>
        <ecNumber evidence="16">3.1.-.-</ecNumber>
    </recommendedName>
</protein>
<sequence>MGITGLLPLLKPASRDANITEFNGCTAAVDTYCWIYRGCFGCADKIAQGTPCSSYVRYVTKYATLLLQSGIKPIMVFDGSPLPSKRNTEIKRRALRQMGVDCLVAPYEADAQLAYLNSSGIADLVITEDSDLILYKLDLNGTGTLIEKTKLSLVTEFDDDINTFERFRWMCILSGCDYLESLPNIGLAKAKKLLRMTKRKEIDVILKQMPINLKMTNLKVSENYIEAFKRADLTFQFQVVFDPLIRQLTSLNPLPDDIDKTELEFAGHYYDNEIAFQQAIGNLNTKTKQRIDDFDPKQWKDYHPPKTSSSSVFIPSHMKSIWKIGYKCRSKPFSIESQLSLKESISHSQLSASFFLTSVTHKRKKIHSEAPSKISPAMALIESTSSILQSYITDEKNEINNSNHTPITSPVGKHVSKSPFAIPFVSPKLEYHTKMITDIQVVEKQNGFDIYDHDTKSRFFPNKQITETNNSVFDLIENDSNIFVPDSEDDNEVRPTNRKRLKRVDLNVEQSTLSIFSSLDTNWSNENSDVTIETDLQVERDVLEKKSSTLYKFKSRKSKNIVEQIQSEERNDKSSNCNVTSNEALDPSISIEKSPRMILSYFKTQYEKQRSPRMVRPV</sequence>
<dbReference type="Proteomes" id="UP000663829">
    <property type="component" value="Unassembled WGS sequence"/>
</dbReference>
<evidence type="ECO:0000256" key="2">
    <source>
        <dbReference type="ARBA" id="ARBA00010563"/>
    </source>
</evidence>
<dbReference type="Proteomes" id="UP000682733">
    <property type="component" value="Unassembled WGS sequence"/>
</dbReference>
<dbReference type="InterPro" id="IPR036279">
    <property type="entry name" value="5-3_exonuclease_C_sf"/>
</dbReference>
<dbReference type="Pfam" id="PF00752">
    <property type="entry name" value="XPG_N"/>
    <property type="match status" value="1"/>
</dbReference>
<dbReference type="SUPFAM" id="SSF47807">
    <property type="entry name" value="5' to 3' exonuclease, C-terminal subdomain"/>
    <property type="match status" value="1"/>
</dbReference>
<feature type="domain" description="XPG-I" evidence="18">
    <location>
        <begin position="96"/>
        <end position="159"/>
    </location>
</feature>
<keyword evidence="8 16" id="KW-0228">DNA excision</keyword>
<dbReference type="Gene3D" id="3.40.50.1010">
    <property type="entry name" value="5'-nuclease"/>
    <property type="match status" value="2"/>
</dbReference>
<keyword evidence="4 16" id="KW-0540">Nuclease</keyword>
<dbReference type="Proteomes" id="UP000681722">
    <property type="component" value="Unassembled WGS sequence"/>
</dbReference>
<dbReference type="EMBL" id="CAJOBA010000140">
    <property type="protein sequence ID" value="CAF3507778.1"/>
    <property type="molecule type" value="Genomic_DNA"/>
</dbReference>
<dbReference type="GO" id="GO:0046872">
    <property type="term" value="F:metal ion binding"/>
    <property type="evidence" value="ECO:0007669"/>
    <property type="project" value="UniProtKB-UniRule"/>
</dbReference>
<keyword evidence="6" id="KW-0255">Endonuclease</keyword>
<evidence type="ECO:0000256" key="17">
    <source>
        <dbReference type="SAM" id="MobiDB-lite"/>
    </source>
</evidence>
<dbReference type="InterPro" id="IPR006084">
    <property type="entry name" value="XPG/Rad2"/>
</dbReference>
<dbReference type="SMART" id="SM00279">
    <property type="entry name" value="HhH2"/>
    <property type="match status" value="1"/>
</dbReference>
<reference evidence="21" key="1">
    <citation type="submission" date="2021-02" db="EMBL/GenBank/DDBJ databases">
        <authorList>
            <person name="Nowell W R."/>
        </authorList>
    </citation>
    <scope>NUCLEOTIDE SEQUENCE</scope>
</reference>
<evidence type="ECO:0000256" key="15">
    <source>
        <dbReference type="ARBA" id="ARBA00023242"/>
    </source>
</evidence>
<dbReference type="InterPro" id="IPR006085">
    <property type="entry name" value="XPG_DNA_repair_N"/>
</dbReference>
<dbReference type="CDD" id="cd09908">
    <property type="entry name" value="H3TH_EXO1"/>
    <property type="match status" value="1"/>
</dbReference>
<evidence type="ECO:0000256" key="1">
    <source>
        <dbReference type="ARBA" id="ARBA00004123"/>
    </source>
</evidence>
<dbReference type="SMART" id="SM00484">
    <property type="entry name" value="XPGI"/>
    <property type="match status" value="1"/>
</dbReference>
<dbReference type="CDD" id="cd09857">
    <property type="entry name" value="PIN_EXO1"/>
    <property type="match status" value="1"/>
</dbReference>
<dbReference type="GO" id="GO:0035312">
    <property type="term" value="F:5'-3' DNA exonuclease activity"/>
    <property type="evidence" value="ECO:0007669"/>
    <property type="project" value="UniProtKB-UniRule"/>
</dbReference>
<keyword evidence="11 16" id="KW-0460">Magnesium</keyword>
<keyword evidence="10 16" id="KW-0269">Exonuclease</keyword>
<dbReference type="Proteomes" id="UP000677228">
    <property type="component" value="Unassembled WGS sequence"/>
</dbReference>
<evidence type="ECO:0000256" key="5">
    <source>
        <dbReference type="ARBA" id="ARBA00022723"/>
    </source>
</evidence>
<comment type="function">
    <text evidence="16">5'-&gt;3' double-stranded DNA exonuclease which may also possess a cryptic 3'-&gt;5' double-stranded DNA exonuclease activity. Functions in DNA mismatch repair.</text>
</comment>
<dbReference type="InterPro" id="IPR037315">
    <property type="entry name" value="EXO1_H3TH"/>
</dbReference>
<dbReference type="OrthoDB" id="26491at2759"/>
<evidence type="ECO:0000256" key="14">
    <source>
        <dbReference type="ARBA" id="ARBA00023204"/>
    </source>
</evidence>
<dbReference type="InterPro" id="IPR006086">
    <property type="entry name" value="XPG-I_dom"/>
</dbReference>
<keyword evidence="15 16" id="KW-0539">Nucleus</keyword>
<dbReference type="InterPro" id="IPR044752">
    <property type="entry name" value="PIN-like_EXO1"/>
</dbReference>
<feature type="region of interest" description="Disordered" evidence="17">
    <location>
        <begin position="566"/>
        <end position="588"/>
    </location>
</feature>
<evidence type="ECO:0000259" key="19">
    <source>
        <dbReference type="SMART" id="SM00485"/>
    </source>
</evidence>
<dbReference type="InterPro" id="IPR019974">
    <property type="entry name" value="XPG_CS"/>
</dbReference>
<evidence type="ECO:0000256" key="9">
    <source>
        <dbReference type="ARBA" id="ARBA00022801"/>
    </source>
</evidence>
<dbReference type="GO" id="GO:0006310">
    <property type="term" value="P:DNA recombination"/>
    <property type="evidence" value="ECO:0007669"/>
    <property type="project" value="TreeGrafter"/>
</dbReference>
<evidence type="ECO:0000256" key="7">
    <source>
        <dbReference type="ARBA" id="ARBA00022763"/>
    </source>
</evidence>
<dbReference type="Gene3D" id="1.10.150.20">
    <property type="entry name" value="5' to 3' exonuclease, C-terminal subdomain"/>
    <property type="match status" value="1"/>
</dbReference>
<dbReference type="PANTHER" id="PTHR11081">
    <property type="entry name" value="FLAP ENDONUCLEASE FAMILY MEMBER"/>
    <property type="match status" value="1"/>
</dbReference>
<keyword evidence="14 16" id="KW-0234">DNA repair</keyword>
<dbReference type="SMART" id="SM00485">
    <property type="entry name" value="XPGN"/>
    <property type="match status" value="1"/>
</dbReference>
<evidence type="ECO:0000313" key="22">
    <source>
        <dbReference type="EMBL" id="CAF3507778.1"/>
    </source>
</evidence>
<evidence type="ECO:0000256" key="13">
    <source>
        <dbReference type="ARBA" id="ARBA00023125"/>
    </source>
</evidence>
<dbReference type="EMBL" id="CAJNOK010000140">
    <property type="protein sequence ID" value="CAF0732042.1"/>
    <property type="molecule type" value="Genomic_DNA"/>
</dbReference>
<evidence type="ECO:0000256" key="10">
    <source>
        <dbReference type="ARBA" id="ARBA00022839"/>
    </source>
</evidence>
<evidence type="ECO:0000259" key="18">
    <source>
        <dbReference type="SMART" id="SM00484"/>
    </source>
</evidence>
<keyword evidence="9 16" id="KW-0378">Hydrolase</keyword>
<feature type="domain" description="XPG N-terminal" evidence="19">
    <location>
        <begin position="1"/>
        <end position="99"/>
    </location>
</feature>
<dbReference type="InterPro" id="IPR029060">
    <property type="entry name" value="PIN-like_dom_sf"/>
</dbReference>
<dbReference type="EMBL" id="CAJNOQ010000216">
    <property type="protein sequence ID" value="CAF0773532.1"/>
    <property type="molecule type" value="Genomic_DNA"/>
</dbReference>
<comment type="caution">
    <text evidence="21">The sequence shown here is derived from an EMBL/GenBank/DDBJ whole genome shotgun (WGS) entry which is preliminary data.</text>
</comment>
<dbReference type="EMBL" id="CAJOBC010000216">
    <property type="protein sequence ID" value="CAF3555906.1"/>
    <property type="molecule type" value="Genomic_DNA"/>
</dbReference>
<dbReference type="InterPro" id="IPR008918">
    <property type="entry name" value="HhH2"/>
</dbReference>
<evidence type="ECO:0000313" key="24">
    <source>
        <dbReference type="Proteomes" id="UP000663829"/>
    </source>
</evidence>
<dbReference type="PANTHER" id="PTHR11081:SF8">
    <property type="entry name" value="EXONUCLEASE 1"/>
    <property type="match status" value="1"/>
</dbReference>
<evidence type="ECO:0000256" key="3">
    <source>
        <dbReference type="ARBA" id="ARBA00020324"/>
    </source>
</evidence>
<dbReference type="SUPFAM" id="SSF88723">
    <property type="entry name" value="PIN domain-like"/>
    <property type="match status" value="1"/>
</dbReference>
<comment type="similarity">
    <text evidence="2 16">Belongs to the XPG/RAD2 endonuclease family. EXO1 subfamily.</text>
</comment>
<dbReference type="GO" id="GO:0005634">
    <property type="term" value="C:nucleus"/>
    <property type="evidence" value="ECO:0007669"/>
    <property type="project" value="UniProtKB-SubCell"/>
</dbReference>
<comment type="subcellular location">
    <subcellularLocation>
        <location evidence="1 16">Nucleus</location>
    </subcellularLocation>
</comment>
<name>A0A813QYB8_9BILA</name>
<dbReference type="GO" id="GO:0003677">
    <property type="term" value="F:DNA binding"/>
    <property type="evidence" value="ECO:0007669"/>
    <property type="project" value="UniProtKB-UniRule"/>
</dbReference>
<keyword evidence="7 16" id="KW-0227">DNA damage</keyword>
<evidence type="ECO:0000256" key="12">
    <source>
        <dbReference type="ARBA" id="ARBA00022881"/>
    </source>
</evidence>
<dbReference type="AlphaFoldDB" id="A0A813QYB8"/>
<evidence type="ECO:0000256" key="4">
    <source>
        <dbReference type="ARBA" id="ARBA00022722"/>
    </source>
</evidence>
<feature type="compositionally biased region" description="Polar residues" evidence="17">
    <location>
        <begin position="574"/>
        <end position="583"/>
    </location>
</feature>
<dbReference type="PROSITE" id="PS00842">
    <property type="entry name" value="XPG_2"/>
    <property type="match status" value="1"/>
</dbReference>
<evidence type="ECO:0000313" key="21">
    <source>
        <dbReference type="EMBL" id="CAF0773532.1"/>
    </source>
</evidence>
<evidence type="ECO:0000256" key="8">
    <source>
        <dbReference type="ARBA" id="ARBA00022769"/>
    </source>
</evidence>
<dbReference type="GO" id="GO:0006298">
    <property type="term" value="P:mismatch repair"/>
    <property type="evidence" value="ECO:0007669"/>
    <property type="project" value="TreeGrafter"/>
</dbReference>
<comment type="cofactor">
    <cofactor evidence="16">
        <name>Mg(2+)</name>
        <dbReference type="ChEBI" id="CHEBI:18420"/>
    </cofactor>
    <text evidence="16">Binds 2 magnesium ions per subunit. They probably participate in the reaction catalyzed by the enzyme. May bind an additional third magnesium ion after substrate binding.</text>
</comment>
<dbReference type="GO" id="GO:0017108">
    <property type="term" value="F:5'-flap endonuclease activity"/>
    <property type="evidence" value="ECO:0007669"/>
    <property type="project" value="TreeGrafter"/>
</dbReference>